<accession>A0A2M6XCM7</accession>
<keyword evidence="1" id="KW-0812">Transmembrane</keyword>
<reference evidence="3" key="1">
    <citation type="submission" date="2017-09" db="EMBL/GenBank/DDBJ databases">
        <title>Depth-based differentiation of microbial function through sediment-hosted aquifers and enrichment of novel symbionts in the deep terrestrial subsurface.</title>
        <authorList>
            <person name="Probst A.J."/>
            <person name="Ladd B."/>
            <person name="Jarett J.K."/>
            <person name="Geller-Mcgrath D.E."/>
            <person name="Sieber C.M.K."/>
            <person name="Emerson J.B."/>
            <person name="Anantharaman K."/>
            <person name="Thomas B.C."/>
            <person name="Malmstrom R."/>
            <person name="Stieglmeier M."/>
            <person name="Klingl A."/>
            <person name="Woyke T."/>
            <person name="Ryan C.M."/>
            <person name="Banfield J.F."/>
        </authorList>
    </citation>
    <scope>NUCLEOTIDE SEQUENCE [LARGE SCALE GENOMIC DNA]</scope>
</reference>
<protein>
    <submittedName>
        <fullName evidence="2">Uncharacterized protein</fullName>
    </submittedName>
</protein>
<sequence>MKRRRNYLPTLLLTIIFWLLFGYIVLFTAPASSLLIFLFYLTLTLSLSLTLSLLLANSRRGFLLAFGLVVFLFFKQVDLLNVLNILLVLAIIISVEIYSSKR</sequence>
<dbReference type="Proteomes" id="UP000228996">
    <property type="component" value="Unassembled WGS sequence"/>
</dbReference>
<feature type="transmembrane region" description="Helical" evidence="1">
    <location>
        <begin position="61"/>
        <end position="77"/>
    </location>
</feature>
<name>A0A2M6XCM7_9BACT</name>
<evidence type="ECO:0000256" key="1">
    <source>
        <dbReference type="SAM" id="Phobius"/>
    </source>
</evidence>
<gene>
    <name evidence="2" type="ORF">COT44_03145</name>
</gene>
<organism evidence="2 3">
    <name type="scientific">Candidatus Shapirobacteria bacterium CG08_land_8_20_14_0_20_39_18</name>
    <dbReference type="NCBI Taxonomy" id="1974883"/>
    <lineage>
        <taxon>Bacteria</taxon>
        <taxon>Candidatus Shapironibacteriota</taxon>
    </lineage>
</organism>
<evidence type="ECO:0000313" key="2">
    <source>
        <dbReference type="EMBL" id="PIU03414.1"/>
    </source>
</evidence>
<evidence type="ECO:0000313" key="3">
    <source>
        <dbReference type="Proteomes" id="UP000228996"/>
    </source>
</evidence>
<feature type="transmembrane region" description="Helical" evidence="1">
    <location>
        <begin position="34"/>
        <end position="54"/>
    </location>
</feature>
<dbReference type="EMBL" id="PEYO01000017">
    <property type="protein sequence ID" value="PIU03414.1"/>
    <property type="molecule type" value="Genomic_DNA"/>
</dbReference>
<proteinExistence type="predicted"/>
<keyword evidence="1" id="KW-1133">Transmembrane helix</keyword>
<feature type="transmembrane region" description="Helical" evidence="1">
    <location>
        <begin position="7"/>
        <end position="28"/>
    </location>
</feature>
<dbReference type="AlphaFoldDB" id="A0A2M6XCM7"/>
<comment type="caution">
    <text evidence="2">The sequence shown here is derived from an EMBL/GenBank/DDBJ whole genome shotgun (WGS) entry which is preliminary data.</text>
</comment>
<keyword evidence="1" id="KW-0472">Membrane</keyword>